<comment type="catalytic activity">
    <reaction evidence="14">
        <text>[GlcNAc-(1-&gt;4)-Mur2Ac(oyl-L-Ala-gamma-D-Glu-L-Lys-D-Ala-D-Ala)](n)-di-trans,octa-cis-undecaprenyl diphosphate + beta-D-GlcNAc-(1-&gt;4)-Mur2Ac(oyl-L-Ala-gamma-D-Glu-L-Lys-D-Ala-D-Ala)-di-trans,octa-cis-undecaprenyl diphosphate = [GlcNAc-(1-&gt;4)-Mur2Ac(oyl-L-Ala-gamma-D-Glu-L-Lys-D-Ala-D-Ala)](n+1)-di-trans,octa-cis-undecaprenyl diphosphate + di-trans,octa-cis-undecaprenyl diphosphate + H(+)</text>
        <dbReference type="Rhea" id="RHEA:23708"/>
        <dbReference type="Rhea" id="RHEA-COMP:9602"/>
        <dbReference type="Rhea" id="RHEA-COMP:9603"/>
        <dbReference type="ChEBI" id="CHEBI:15378"/>
        <dbReference type="ChEBI" id="CHEBI:58405"/>
        <dbReference type="ChEBI" id="CHEBI:60033"/>
        <dbReference type="ChEBI" id="CHEBI:78435"/>
        <dbReference type="EC" id="2.4.99.28"/>
    </reaction>
</comment>
<comment type="pathway">
    <text evidence="1">Cell wall biogenesis; peptidoglycan biosynthesis.</text>
</comment>
<feature type="compositionally biased region" description="Low complexity" evidence="15">
    <location>
        <begin position="867"/>
        <end position="883"/>
    </location>
</feature>
<dbReference type="EMBL" id="CP119312">
    <property type="protein sequence ID" value="WEK03944.1"/>
    <property type="molecule type" value="Genomic_DNA"/>
</dbReference>
<reference evidence="19" key="1">
    <citation type="submission" date="2023-03" db="EMBL/GenBank/DDBJ databases">
        <title>Andean soil-derived lignocellulolytic bacterial consortium as a source of novel taxa and putative plastic-active enzymes.</title>
        <authorList>
            <person name="Diaz-Garcia L."/>
            <person name="Chuvochina M."/>
            <person name="Feuerriegel G."/>
            <person name="Bunk B."/>
            <person name="Sproer C."/>
            <person name="Streit W.R."/>
            <person name="Rodriguez L.M."/>
            <person name="Overmann J."/>
            <person name="Jimenez D.J."/>
        </authorList>
    </citation>
    <scope>NUCLEOTIDE SEQUENCE</scope>
    <source>
        <strain evidence="19">MAG 4196</strain>
    </source>
</reference>
<dbReference type="GO" id="GO:0030288">
    <property type="term" value="C:outer membrane-bounded periplasmic space"/>
    <property type="evidence" value="ECO:0007669"/>
    <property type="project" value="TreeGrafter"/>
</dbReference>
<evidence type="ECO:0000313" key="19">
    <source>
        <dbReference type="EMBL" id="WEK03944.1"/>
    </source>
</evidence>
<keyword evidence="6" id="KW-0328">Glycosyltransferase</keyword>
<dbReference type="Proteomes" id="UP001217476">
    <property type="component" value="Chromosome"/>
</dbReference>
<dbReference type="GO" id="GO:0009252">
    <property type="term" value="P:peptidoglycan biosynthetic process"/>
    <property type="evidence" value="ECO:0007669"/>
    <property type="project" value="UniProtKB-KW"/>
</dbReference>
<evidence type="ECO:0000256" key="9">
    <source>
        <dbReference type="ARBA" id="ARBA00022960"/>
    </source>
</evidence>
<gene>
    <name evidence="19" type="ORF">P0Y65_17395</name>
</gene>
<accession>A0AAJ5VSH8</accession>
<evidence type="ECO:0000256" key="4">
    <source>
        <dbReference type="ARBA" id="ARBA00022645"/>
    </source>
</evidence>
<keyword evidence="16" id="KW-1133">Transmembrane helix</keyword>
<feature type="compositionally biased region" description="Basic and acidic residues" evidence="15">
    <location>
        <begin position="1"/>
        <end position="11"/>
    </location>
</feature>
<dbReference type="PANTHER" id="PTHR32282:SF33">
    <property type="entry name" value="PEPTIDOGLYCAN GLYCOSYLTRANSFERASE"/>
    <property type="match status" value="1"/>
</dbReference>
<dbReference type="SUPFAM" id="SSF56601">
    <property type="entry name" value="beta-lactamase/transpeptidase-like"/>
    <property type="match status" value="1"/>
</dbReference>
<dbReference type="FunFam" id="1.10.3810.10:FF:000001">
    <property type="entry name" value="Penicillin-binding protein 1A"/>
    <property type="match status" value="1"/>
</dbReference>
<evidence type="ECO:0000256" key="6">
    <source>
        <dbReference type="ARBA" id="ARBA00022676"/>
    </source>
</evidence>
<evidence type="ECO:0000256" key="12">
    <source>
        <dbReference type="ARBA" id="ARBA00023316"/>
    </source>
</evidence>
<evidence type="ECO:0000256" key="5">
    <source>
        <dbReference type="ARBA" id="ARBA00022670"/>
    </source>
</evidence>
<keyword evidence="9" id="KW-0133">Cell shape</keyword>
<evidence type="ECO:0000256" key="1">
    <source>
        <dbReference type="ARBA" id="ARBA00004752"/>
    </source>
</evidence>
<evidence type="ECO:0000256" key="10">
    <source>
        <dbReference type="ARBA" id="ARBA00022984"/>
    </source>
</evidence>
<feature type="compositionally biased region" description="Low complexity" evidence="15">
    <location>
        <begin position="36"/>
        <end position="49"/>
    </location>
</feature>
<dbReference type="GO" id="GO:0008955">
    <property type="term" value="F:peptidoglycan glycosyltransferase activity"/>
    <property type="evidence" value="ECO:0007669"/>
    <property type="project" value="UniProtKB-EC"/>
</dbReference>
<dbReference type="AlphaFoldDB" id="A0AAJ5VSH8"/>
<dbReference type="InterPro" id="IPR050396">
    <property type="entry name" value="Glycosyltr_51/Transpeptidase"/>
</dbReference>
<dbReference type="InterPro" id="IPR012338">
    <property type="entry name" value="Beta-lactam/transpept-like"/>
</dbReference>
<name>A0AAJ5VSH8_9HYPH</name>
<keyword evidence="8" id="KW-0378">Hydrolase</keyword>
<dbReference type="GO" id="GO:0008360">
    <property type="term" value="P:regulation of cell shape"/>
    <property type="evidence" value="ECO:0007669"/>
    <property type="project" value="UniProtKB-KW"/>
</dbReference>
<dbReference type="Gene3D" id="3.40.710.10">
    <property type="entry name" value="DD-peptidase/beta-lactamase superfamily"/>
    <property type="match status" value="1"/>
</dbReference>
<organism evidence="19 20">
    <name type="scientific">Candidatus Devosia phytovorans</name>
    <dbReference type="NCBI Taxonomy" id="3121372"/>
    <lineage>
        <taxon>Bacteria</taxon>
        <taxon>Pseudomonadati</taxon>
        <taxon>Pseudomonadota</taxon>
        <taxon>Alphaproteobacteria</taxon>
        <taxon>Hyphomicrobiales</taxon>
        <taxon>Devosiaceae</taxon>
        <taxon>Devosia</taxon>
    </lineage>
</organism>
<dbReference type="InterPro" id="IPR001460">
    <property type="entry name" value="PCN-bd_Tpept"/>
</dbReference>
<dbReference type="NCBIfam" id="TIGR02074">
    <property type="entry name" value="PBP_1a_fam"/>
    <property type="match status" value="1"/>
</dbReference>
<evidence type="ECO:0000256" key="14">
    <source>
        <dbReference type="ARBA" id="ARBA00049902"/>
    </source>
</evidence>
<comment type="similarity">
    <text evidence="2">In the C-terminal section; belongs to the transpeptidase family.</text>
</comment>
<feature type="region of interest" description="Disordered" evidence="15">
    <location>
        <begin position="1"/>
        <end position="83"/>
    </location>
</feature>
<evidence type="ECO:0000313" key="20">
    <source>
        <dbReference type="Proteomes" id="UP001217476"/>
    </source>
</evidence>
<evidence type="ECO:0000256" key="7">
    <source>
        <dbReference type="ARBA" id="ARBA00022679"/>
    </source>
</evidence>
<evidence type="ECO:0000256" key="11">
    <source>
        <dbReference type="ARBA" id="ARBA00023268"/>
    </source>
</evidence>
<dbReference type="InterPro" id="IPR036950">
    <property type="entry name" value="PBP_transglycosylase"/>
</dbReference>
<evidence type="ECO:0000259" key="17">
    <source>
        <dbReference type="Pfam" id="PF00905"/>
    </source>
</evidence>
<comment type="similarity">
    <text evidence="3">In the N-terminal section; belongs to the glycosyltransferase 51 family.</text>
</comment>
<dbReference type="PANTHER" id="PTHR32282">
    <property type="entry name" value="BINDING PROTEIN TRANSPEPTIDASE, PUTATIVE-RELATED"/>
    <property type="match status" value="1"/>
</dbReference>
<evidence type="ECO:0000256" key="2">
    <source>
        <dbReference type="ARBA" id="ARBA00007090"/>
    </source>
</evidence>
<keyword evidence="11" id="KW-0511">Multifunctional enzyme</keyword>
<feature type="compositionally biased region" description="Basic residues" evidence="15">
    <location>
        <begin position="69"/>
        <end position="83"/>
    </location>
</feature>
<keyword evidence="4" id="KW-0121">Carboxypeptidase</keyword>
<keyword evidence="12" id="KW-0961">Cell wall biogenesis/degradation</keyword>
<dbReference type="SUPFAM" id="SSF53955">
    <property type="entry name" value="Lysozyme-like"/>
    <property type="match status" value="1"/>
</dbReference>
<keyword evidence="7" id="KW-0808">Transferase</keyword>
<feature type="region of interest" description="Disordered" evidence="15">
    <location>
        <begin position="867"/>
        <end position="891"/>
    </location>
</feature>
<dbReference type="InterPro" id="IPR001264">
    <property type="entry name" value="Glyco_trans_51"/>
</dbReference>
<evidence type="ECO:0000256" key="8">
    <source>
        <dbReference type="ARBA" id="ARBA00022801"/>
    </source>
</evidence>
<dbReference type="Pfam" id="PF00905">
    <property type="entry name" value="Transpeptidase"/>
    <property type="match status" value="1"/>
</dbReference>
<comment type="catalytic activity">
    <reaction evidence="13">
        <text>Preferential cleavage: (Ac)2-L-Lys-D-Ala-|-D-Ala. Also transpeptidation of peptidyl-alanyl moieties that are N-acyl substituents of D-alanine.</text>
        <dbReference type="EC" id="3.4.16.4"/>
    </reaction>
</comment>
<dbReference type="Gene3D" id="1.10.3810.10">
    <property type="entry name" value="Biosynthetic peptidoglycan transglycosylase-like"/>
    <property type="match status" value="1"/>
</dbReference>
<evidence type="ECO:0000256" key="3">
    <source>
        <dbReference type="ARBA" id="ARBA00007739"/>
    </source>
</evidence>
<feature type="transmembrane region" description="Helical" evidence="16">
    <location>
        <begin position="88"/>
        <end position="115"/>
    </location>
</feature>
<feature type="domain" description="Penicillin-binding protein transpeptidase" evidence="17">
    <location>
        <begin position="401"/>
        <end position="664"/>
    </location>
</feature>
<dbReference type="GO" id="GO:0008658">
    <property type="term" value="F:penicillin binding"/>
    <property type="evidence" value="ECO:0007669"/>
    <property type="project" value="InterPro"/>
</dbReference>
<dbReference type="InterPro" id="IPR023346">
    <property type="entry name" value="Lysozyme-like_dom_sf"/>
</dbReference>
<keyword evidence="5" id="KW-0645">Protease</keyword>
<keyword evidence="16" id="KW-0812">Transmembrane</keyword>
<feature type="domain" description="Glycosyl transferase family 51" evidence="18">
    <location>
        <begin position="149"/>
        <end position="315"/>
    </location>
</feature>
<dbReference type="GO" id="GO:0006508">
    <property type="term" value="P:proteolysis"/>
    <property type="evidence" value="ECO:0007669"/>
    <property type="project" value="UniProtKB-KW"/>
</dbReference>
<keyword evidence="16" id="KW-0472">Membrane</keyword>
<dbReference type="GO" id="GO:0071555">
    <property type="term" value="P:cell wall organization"/>
    <property type="evidence" value="ECO:0007669"/>
    <property type="project" value="UniProtKB-KW"/>
</dbReference>
<evidence type="ECO:0000256" key="16">
    <source>
        <dbReference type="SAM" id="Phobius"/>
    </source>
</evidence>
<evidence type="ECO:0000256" key="15">
    <source>
        <dbReference type="SAM" id="MobiDB-lite"/>
    </source>
</evidence>
<dbReference type="Pfam" id="PF00912">
    <property type="entry name" value="Transgly"/>
    <property type="match status" value="1"/>
</dbReference>
<dbReference type="GO" id="GO:0009002">
    <property type="term" value="F:serine-type D-Ala-D-Ala carboxypeptidase activity"/>
    <property type="evidence" value="ECO:0007669"/>
    <property type="project" value="UniProtKB-EC"/>
</dbReference>
<keyword evidence="10" id="KW-0573">Peptidoglycan synthesis</keyword>
<evidence type="ECO:0000259" key="18">
    <source>
        <dbReference type="Pfam" id="PF00912"/>
    </source>
</evidence>
<proteinExistence type="inferred from homology"/>
<evidence type="ECO:0000256" key="13">
    <source>
        <dbReference type="ARBA" id="ARBA00034000"/>
    </source>
</evidence>
<sequence>MDFRISADDRVGNQPARGTKPKAQPRAKAGQRVEPSLSGSSMGNSMGFSVADERPTPTKGNGGGGKPPRPPRRGKAEKPKKRRSRSGGFLMGLLWWGFVACLWGGIAVIGVIVYYGAQLPSSNTWAIPDRPPNIRILAADGSLISNRGATGGEAVTFRELPYYVPAAIIASEDRRFMSHFGVDPIGLVSVAIESVQARGVTRGASTITQQVAKNLFLTPDQTLGRKVQEAILAVWLEQNYTKEEILELYMNRVYFGAGATGIEAAAQTYFGVSARNLSLGQAAMLAGILPAPSAYNPKSNPERAIERQRLSLAAMARDGFITQEEADAARIDPDQTVRTRVAGSESYVADWVESLMTAYIGDIKSDVVVQTTIDYKMQKDAEFIVKEKVASEGPNRGFSQGALVAMDVDGTVRAMVGGVDYQASQYNRAVTAKRQPGSTFKPFVYMAAMEKGYTPDTLAEDAQFEYNGWSPRNASGKYAGTVTLRQGLAYSLNTIAARLAIDVTPAAVIDVATRMGISSALTAVPSIALGTQEVNLLELTSAYAPFANGGMGVIPNVITSIQAKDGTMLYQSSDAGPGRVVEPKVLAEMNDMLETAVEVGTGKGANLGGWEFGGKTGTSQNARDALFVGYTSAMVTGVWLGNDNDTKTTLSGGNVPAAIWSEFMTKAHEGKQIAAIPGGSYAGQLVANQVVDPATGQLVTQYLDADSGQPVQTSTDPATGQLMRYDPATGQYTPASAVSANPIIDTGQNANAGQQIDPATGMPITGQQIDPNTGMPVNNGATGGYLVDANGNQIDPATGQVVGQVVGGNQVVQPQEQGQAIDPVTGYPLQPQNNGVGQAPLDPATGLPMTLVTDPATGQQVWVPSAPAQQNQQYMQPQQIQPPSDLGQPVPIQNERSQRTLMDLIFGDQQN</sequence>
<protein>
    <submittedName>
        <fullName evidence="19">PBP1A family penicillin-binding protein</fullName>
    </submittedName>
</protein>